<feature type="compositionally biased region" description="Basic residues" evidence="1">
    <location>
        <begin position="131"/>
        <end position="140"/>
    </location>
</feature>
<sequence>MSAVPQSRLTILFEAPFWIGLYERIEHGRYEVCKITFGAEPKDYEVYEFLLRNWHKLKFSPPIQAEAAMERKTNPKRVQREIQSQLQDKGIGTKARQALKLQHEQSKLERRTRSREQKEAEKDRQFAIRQEKKKAKHRGR</sequence>
<dbReference type="RefSeq" id="WP_238316164.1">
    <property type="nucleotide sequence ID" value="NZ_BQKV01000021.1"/>
</dbReference>
<organism evidence="2 3">
    <name type="scientific">Faecalibacterium gallinarum</name>
    <dbReference type="NCBI Taxonomy" id="2903556"/>
    <lineage>
        <taxon>Bacteria</taxon>
        <taxon>Bacillati</taxon>
        <taxon>Bacillota</taxon>
        <taxon>Clostridia</taxon>
        <taxon>Eubacteriales</taxon>
        <taxon>Oscillospiraceae</taxon>
        <taxon>Faecalibacterium</taxon>
    </lineage>
</organism>
<gene>
    <name evidence="2" type="ORF">JCM17207_05390</name>
</gene>
<accession>A0AA37MUB1</accession>
<comment type="caution">
    <text evidence="2">The sequence shown here is derived from an EMBL/GenBank/DDBJ whole genome shotgun (WGS) entry which is preliminary data.</text>
</comment>
<dbReference type="AlphaFoldDB" id="A0AA37MUB1"/>
<dbReference type="EMBL" id="BQKV01000021">
    <property type="protein sequence ID" value="GJN63914.1"/>
    <property type="molecule type" value="Genomic_DNA"/>
</dbReference>
<name>A0AA37MUB1_9FIRM</name>
<dbReference type="Pfam" id="PF11208">
    <property type="entry name" value="DUF2992"/>
    <property type="match status" value="1"/>
</dbReference>
<protein>
    <recommendedName>
        <fullName evidence="4">DUF2992 family protein</fullName>
    </recommendedName>
</protein>
<reference evidence="2" key="1">
    <citation type="journal article" date="2022" name="Int. J. Syst. Evol. Microbiol.">
        <title>Genome-based, phenotypic and chemotaxonomic classification of Faecalibacterium strains: proposal of three novel species Faecalibacterium duncaniae sp. nov., Faecalibacterium hattorii sp. nov. and Faecalibacterium gallinarum sp. nov. .</title>
        <authorList>
            <person name="Sakamoto M."/>
            <person name="Sakurai N."/>
            <person name="Tanno H."/>
            <person name="Iino T."/>
            <person name="Ohkuma M."/>
            <person name="Endo A."/>
        </authorList>
    </citation>
    <scope>NUCLEOTIDE SEQUENCE</scope>
    <source>
        <strain evidence="2">JCM 17207</strain>
    </source>
</reference>
<evidence type="ECO:0000313" key="3">
    <source>
        <dbReference type="Proteomes" id="UP001055185"/>
    </source>
</evidence>
<feature type="compositionally biased region" description="Basic and acidic residues" evidence="1">
    <location>
        <begin position="101"/>
        <end position="130"/>
    </location>
</feature>
<evidence type="ECO:0008006" key="4">
    <source>
        <dbReference type="Google" id="ProtNLM"/>
    </source>
</evidence>
<feature type="region of interest" description="Disordered" evidence="1">
    <location>
        <begin position="85"/>
        <end position="140"/>
    </location>
</feature>
<keyword evidence="3" id="KW-1185">Reference proteome</keyword>
<dbReference type="Proteomes" id="UP001055185">
    <property type="component" value="Unassembled WGS sequence"/>
</dbReference>
<dbReference type="PIRSF" id="PIRSF021328">
    <property type="entry name" value="UCP021328"/>
    <property type="match status" value="1"/>
</dbReference>
<evidence type="ECO:0000313" key="2">
    <source>
        <dbReference type="EMBL" id="GJN63914.1"/>
    </source>
</evidence>
<evidence type="ECO:0000256" key="1">
    <source>
        <dbReference type="SAM" id="MobiDB-lite"/>
    </source>
</evidence>
<dbReference type="InterPro" id="IPR016787">
    <property type="entry name" value="UCP021328"/>
</dbReference>
<proteinExistence type="predicted"/>